<evidence type="ECO:0000313" key="2">
    <source>
        <dbReference type="Proteomes" id="UP000249725"/>
    </source>
</evidence>
<dbReference type="NCBIfam" id="TIGR01509">
    <property type="entry name" value="HAD-SF-IA-v3"/>
    <property type="match status" value="1"/>
</dbReference>
<name>A0A328AS74_9CAUL</name>
<evidence type="ECO:0000313" key="1">
    <source>
        <dbReference type="EMBL" id="RAK57810.1"/>
    </source>
</evidence>
<dbReference type="AlphaFoldDB" id="A0A328AS74"/>
<dbReference type="InterPro" id="IPR010237">
    <property type="entry name" value="Pyr-5-nucltdase"/>
</dbReference>
<dbReference type="EMBL" id="QFYR01000001">
    <property type="protein sequence ID" value="RAK57810.1"/>
    <property type="molecule type" value="Genomic_DNA"/>
</dbReference>
<proteinExistence type="predicted"/>
<dbReference type="RefSeq" id="WP_111514261.1">
    <property type="nucleotide sequence ID" value="NZ_QFYR01000001.1"/>
</dbReference>
<reference evidence="2" key="1">
    <citation type="submission" date="2018-05" db="EMBL/GenBank/DDBJ databases">
        <authorList>
            <person name="Li X."/>
        </authorList>
    </citation>
    <scope>NUCLEOTIDE SEQUENCE [LARGE SCALE GENOMIC DNA]</scope>
    <source>
        <strain evidence="2">YIM 73061</strain>
    </source>
</reference>
<dbReference type="SFLD" id="SFLDG01129">
    <property type="entry name" value="C1.5:_HAD__Beta-PGM__Phosphata"/>
    <property type="match status" value="1"/>
</dbReference>
<dbReference type="NCBIfam" id="TIGR01993">
    <property type="entry name" value="Pyr-5-nucltdase"/>
    <property type="match status" value="1"/>
</dbReference>
<dbReference type="Pfam" id="PF00702">
    <property type="entry name" value="Hydrolase"/>
    <property type="match status" value="1"/>
</dbReference>
<dbReference type="SFLD" id="SFLDG01132">
    <property type="entry name" value="C1.5.3:_5'-Nucleotidase_Like"/>
    <property type="match status" value="1"/>
</dbReference>
<dbReference type="PANTHER" id="PTHR12725:SF117">
    <property type="entry name" value="HALOACID DEHALOGENASE-LIKE HYDROLASE"/>
    <property type="match status" value="1"/>
</dbReference>
<dbReference type="PANTHER" id="PTHR12725">
    <property type="entry name" value="HALOACID DEHALOGENASE-LIKE HYDROLASE"/>
    <property type="match status" value="1"/>
</dbReference>
<dbReference type="Proteomes" id="UP000249725">
    <property type="component" value="Unassembled WGS sequence"/>
</dbReference>
<dbReference type="InterPro" id="IPR023214">
    <property type="entry name" value="HAD_sf"/>
</dbReference>
<dbReference type="SUPFAM" id="SSF56784">
    <property type="entry name" value="HAD-like"/>
    <property type="match status" value="1"/>
</dbReference>
<dbReference type="InterPro" id="IPR006439">
    <property type="entry name" value="HAD-SF_hydro_IA"/>
</dbReference>
<accession>A0A328AS74</accession>
<dbReference type="InterPro" id="IPR036412">
    <property type="entry name" value="HAD-like_sf"/>
</dbReference>
<keyword evidence="2" id="KW-1185">Reference proteome</keyword>
<dbReference type="Gene3D" id="3.40.50.1000">
    <property type="entry name" value="HAD superfamily/HAD-like"/>
    <property type="match status" value="1"/>
</dbReference>
<gene>
    <name evidence="1" type="ORF">DJ018_07805</name>
</gene>
<dbReference type="SFLD" id="SFLDS00003">
    <property type="entry name" value="Haloacid_Dehalogenase"/>
    <property type="match status" value="1"/>
</dbReference>
<dbReference type="Gene3D" id="1.10.150.450">
    <property type="match status" value="1"/>
</dbReference>
<protein>
    <submittedName>
        <fullName evidence="1">Pyrimidine 5'-nucleotidase</fullName>
    </submittedName>
</protein>
<comment type="caution">
    <text evidence="1">The sequence shown here is derived from an EMBL/GenBank/DDBJ whole genome shotgun (WGS) entry which is preliminary data.</text>
</comment>
<sequence length="225" mass="24828">MSVDLTRPDFSHVDTWLFDLDNTLYPAECGFMAALVDRMTAFVEKVTGLPRDEAFRLQKSYLAEHGLTLKGMMLNHGVDPLEFHAIFHDLSLEALAHDPDLLAALERLPGRRIIFTNADDVHAERVLKRLGLADLFEDVFHIGSTGYEPKPSPQAFARITEAHGFNPRGAAFFEDSERNLAPAAELGMTTVLVGAHAPASTAPFVHHRTEKLAPFLSGAQLREAA</sequence>
<organism evidence="1 2">
    <name type="scientific">Phenylobacterium deserti</name>
    <dbReference type="NCBI Taxonomy" id="1914756"/>
    <lineage>
        <taxon>Bacteria</taxon>
        <taxon>Pseudomonadati</taxon>
        <taxon>Pseudomonadota</taxon>
        <taxon>Alphaproteobacteria</taxon>
        <taxon>Caulobacterales</taxon>
        <taxon>Caulobacteraceae</taxon>
        <taxon>Phenylobacterium</taxon>
    </lineage>
</organism>
<dbReference type="OrthoDB" id="9803141at2"/>